<keyword evidence="4" id="KW-1185">Reference proteome</keyword>
<name>A0A517Z617_9PLAN</name>
<evidence type="ECO:0000256" key="2">
    <source>
        <dbReference type="ARBA" id="ARBA00023002"/>
    </source>
</evidence>
<dbReference type="InterPro" id="IPR003767">
    <property type="entry name" value="Malate/L-lactate_DH-like"/>
</dbReference>
<dbReference type="InterPro" id="IPR036111">
    <property type="entry name" value="Mal/L-sulfo/L-lacto_DH-like_sf"/>
</dbReference>
<comment type="similarity">
    <text evidence="1">Belongs to the LDH2/MDH2 oxidoreductase family.</text>
</comment>
<gene>
    <name evidence="3" type="primary">ybiC</name>
    <name evidence="3" type="ORF">Mal4_21860</name>
</gene>
<dbReference type="PANTHER" id="PTHR11091">
    <property type="entry name" value="OXIDOREDUCTASE-RELATED"/>
    <property type="match status" value="1"/>
</dbReference>
<evidence type="ECO:0000313" key="4">
    <source>
        <dbReference type="Proteomes" id="UP000320496"/>
    </source>
</evidence>
<dbReference type="EMBL" id="CP036275">
    <property type="protein sequence ID" value="QDU37869.1"/>
    <property type="molecule type" value="Genomic_DNA"/>
</dbReference>
<dbReference type="EC" id="1.1.1.-" evidence="3"/>
<accession>A0A517Z617</accession>
<evidence type="ECO:0000256" key="1">
    <source>
        <dbReference type="ARBA" id="ARBA00006056"/>
    </source>
</evidence>
<protein>
    <submittedName>
        <fullName evidence="3">Putative oxidoreductase YbiC</fullName>
        <ecNumber evidence="3">1.1.1.-</ecNumber>
    </submittedName>
</protein>
<dbReference type="Gene3D" id="3.30.1370.60">
    <property type="entry name" value="Hypothetical oxidoreductase yiak, domain 2"/>
    <property type="match status" value="1"/>
</dbReference>
<dbReference type="Gene3D" id="1.10.1530.10">
    <property type="match status" value="1"/>
</dbReference>
<proteinExistence type="inferred from homology"/>
<dbReference type="InterPro" id="IPR043143">
    <property type="entry name" value="Mal/L-sulf/L-lact_DH-like_NADP"/>
</dbReference>
<reference evidence="3 4" key="1">
    <citation type="submission" date="2019-02" db="EMBL/GenBank/DDBJ databases">
        <title>Deep-cultivation of Planctomycetes and their phenomic and genomic characterization uncovers novel biology.</title>
        <authorList>
            <person name="Wiegand S."/>
            <person name="Jogler M."/>
            <person name="Boedeker C."/>
            <person name="Pinto D."/>
            <person name="Vollmers J."/>
            <person name="Rivas-Marin E."/>
            <person name="Kohn T."/>
            <person name="Peeters S.H."/>
            <person name="Heuer A."/>
            <person name="Rast P."/>
            <person name="Oberbeckmann S."/>
            <person name="Bunk B."/>
            <person name="Jeske O."/>
            <person name="Meyerdierks A."/>
            <person name="Storesund J.E."/>
            <person name="Kallscheuer N."/>
            <person name="Luecker S."/>
            <person name="Lage O.M."/>
            <person name="Pohl T."/>
            <person name="Merkel B.J."/>
            <person name="Hornburger P."/>
            <person name="Mueller R.-W."/>
            <person name="Bruemmer F."/>
            <person name="Labrenz M."/>
            <person name="Spormann A.M."/>
            <person name="Op den Camp H."/>
            <person name="Overmann J."/>
            <person name="Amann R."/>
            <person name="Jetten M.S.M."/>
            <person name="Mascher T."/>
            <person name="Medema M.H."/>
            <person name="Devos D.P."/>
            <person name="Kaster A.-K."/>
            <person name="Ovreas L."/>
            <person name="Rohde M."/>
            <person name="Galperin M.Y."/>
            <person name="Jogler C."/>
        </authorList>
    </citation>
    <scope>NUCLEOTIDE SEQUENCE [LARGE SCALE GENOMIC DNA]</scope>
    <source>
        <strain evidence="3 4">Mal4</strain>
    </source>
</reference>
<dbReference type="SUPFAM" id="SSF89733">
    <property type="entry name" value="L-sulfolactate dehydrogenase-like"/>
    <property type="match status" value="1"/>
</dbReference>
<organism evidence="3 4">
    <name type="scientific">Maioricimonas rarisocia</name>
    <dbReference type="NCBI Taxonomy" id="2528026"/>
    <lineage>
        <taxon>Bacteria</taxon>
        <taxon>Pseudomonadati</taxon>
        <taxon>Planctomycetota</taxon>
        <taxon>Planctomycetia</taxon>
        <taxon>Planctomycetales</taxon>
        <taxon>Planctomycetaceae</taxon>
        <taxon>Maioricimonas</taxon>
    </lineage>
</organism>
<dbReference type="Proteomes" id="UP000320496">
    <property type="component" value="Chromosome"/>
</dbReference>
<sequence length="388" mass="42097">MGVLCWRRVNDGVSARLRRHGPPDDQRPSLFHPQRILPPMPTLTTDQLYELGYRILTGADVQHEEASIVARELADANLVGHDSHGVMRLMQYVQMIDDGFVKPGGRFEVVKSAPAFAIIDGHFNFGQVTTSKALKLAIEKAEHSGISTVMIRNCNHVGRLGSYTHHAAKAGFAAMMAVNAPGPGGVAPFGGIDRRLGTNPISMAAPAREDAIVLDMTTSATAEGKLRVAHQSGLTVPEGMIIDGLGNPSTDPGDYYAKPFGAILPLGGPLLGHKGFGLSVMLDVFCGMISGSGVCRTDLPRGANGVWMYLIDIDQFVGHEEYQDLIAKYEDYIKSARRLPGIDEILLPGEIERRRADVRRAEGVTLPDETWRQITELADRLGVSIQDL</sequence>
<dbReference type="Pfam" id="PF02615">
    <property type="entry name" value="Ldh_2"/>
    <property type="match status" value="1"/>
</dbReference>
<dbReference type="PANTHER" id="PTHR11091:SF0">
    <property type="entry name" value="MALATE DEHYDROGENASE"/>
    <property type="match status" value="1"/>
</dbReference>
<dbReference type="GO" id="GO:0016491">
    <property type="term" value="F:oxidoreductase activity"/>
    <property type="evidence" value="ECO:0007669"/>
    <property type="project" value="UniProtKB-KW"/>
</dbReference>
<dbReference type="KEGG" id="mri:Mal4_21860"/>
<dbReference type="InterPro" id="IPR043144">
    <property type="entry name" value="Mal/L-sulf/L-lact_DH-like_ah"/>
</dbReference>
<dbReference type="AlphaFoldDB" id="A0A517Z617"/>
<keyword evidence="2 3" id="KW-0560">Oxidoreductase</keyword>
<evidence type="ECO:0000313" key="3">
    <source>
        <dbReference type="EMBL" id="QDU37869.1"/>
    </source>
</evidence>